<name>A0A8S5UH62_9CAUD</name>
<proteinExistence type="predicted"/>
<reference evidence="1" key="1">
    <citation type="journal article" date="2021" name="Proc. Natl. Acad. Sci. U.S.A.">
        <title>A Catalog of Tens of Thousands of Viruses from Human Metagenomes Reveals Hidden Associations with Chronic Diseases.</title>
        <authorList>
            <person name="Tisza M.J."/>
            <person name="Buck C.B."/>
        </authorList>
    </citation>
    <scope>NUCLEOTIDE SEQUENCE</scope>
    <source>
        <strain evidence="1">Ctshb19</strain>
    </source>
</reference>
<protein>
    <submittedName>
        <fullName evidence="1">Uncharacterized protein</fullName>
    </submittedName>
</protein>
<accession>A0A8S5UH62</accession>
<organism evidence="1">
    <name type="scientific">Myoviridae sp. ctshb19</name>
    <dbReference type="NCBI Taxonomy" id="2825194"/>
    <lineage>
        <taxon>Viruses</taxon>
        <taxon>Duplodnaviria</taxon>
        <taxon>Heunggongvirae</taxon>
        <taxon>Uroviricota</taxon>
        <taxon>Caudoviricetes</taxon>
    </lineage>
</organism>
<sequence>MHWGISSARCAACSSAGFTNAAVKASKWAATGWKTCGLRSA</sequence>
<evidence type="ECO:0000313" key="1">
    <source>
        <dbReference type="EMBL" id="DAF93772.1"/>
    </source>
</evidence>
<dbReference type="EMBL" id="BK016086">
    <property type="protein sequence ID" value="DAF93772.1"/>
    <property type="molecule type" value="Genomic_DNA"/>
</dbReference>